<dbReference type="eggNOG" id="ENOG502T3PT">
    <property type="taxonomic scope" value="Eukaryota"/>
</dbReference>
<evidence type="ECO:0000256" key="1">
    <source>
        <dbReference type="ARBA" id="ARBA00004141"/>
    </source>
</evidence>
<evidence type="ECO:0000313" key="9">
    <source>
        <dbReference type="Proteomes" id="UP000007875"/>
    </source>
</evidence>
<reference evidence="8" key="3">
    <citation type="submission" date="2025-09" db="UniProtKB">
        <authorList>
            <consortium name="Ensembl"/>
        </authorList>
    </citation>
    <scope>IDENTIFICATION</scope>
</reference>
<feature type="transmembrane region" description="Helical" evidence="6">
    <location>
        <begin position="52"/>
        <end position="75"/>
    </location>
</feature>
<dbReference type="GO" id="GO:0007009">
    <property type="term" value="P:plasma membrane organization"/>
    <property type="evidence" value="ECO:0007669"/>
    <property type="project" value="TreeGrafter"/>
</dbReference>
<evidence type="ECO:0000256" key="5">
    <source>
        <dbReference type="PROSITE-ProRule" id="PRU00205"/>
    </source>
</evidence>
<dbReference type="GO" id="GO:0055091">
    <property type="term" value="P:phospholipid homeostasis"/>
    <property type="evidence" value="ECO:0007669"/>
    <property type="project" value="TreeGrafter"/>
</dbReference>
<dbReference type="HOGENOM" id="CLU_139837_0_0_1"/>
<feature type="domain" description="TLC" evidence="7">
    <location>
        <begin position="46"/>
        <end position="122"/>
    </location>
</feature>
<dbReference type="GO" id="GO:0005886">
    <property type="term" value="C:plasma membrane"/>
    <property type="evidence" value="ECO:0007669"/>
    <property type="project" value="TreeGrafter"/>
</dbReference>
<evidence type="ECO:0000256" key="3">
    <source>
        <dbReference type="ARBA" id="ARBA00022989"/>
    </source>
</evidence>
<protein>
    <recommendedName>
        <fullName evidence="7">TLC domain-containing protein</fullName>
    </recommendedName>
</protein>
<reference evidence="9" key="1">
    <citation type="submission" date="2003-08" db="EMBL/GenBank/DDBJ databases">
        <authorList>
            <person name="Birren B."/>
            <person name="Nusbaum C."/>
            <person name="Abebe A."/>
            <person name="Abouelleil A."/>
            <person name="Adekoya E."/>
            <person name="Ait-zahra M."/>
            <person name="Allen N."/>
            <person name="Allen T."/>
            <person name="An P."/>
            <person name="Anderson M."/>
            <person name="Anderson S."/>
            <person name="Arachchi H."/>
            <person name="Armbruster J."/>
            <person name="Bachantsang P."/>
            <person name="Baldwin J."/>
            <person name="Barry A."/>
            <person name="Bayul T."/>
            <person name="Blitshsteyn B."/>
            <person name="Bloom T."/>
            <person name="Blye J."/>
            <person name="Boguslavskiy L."/>
            <person name="Borowsky M."/>
            <person name="Boukhgalter B."/>
            <person name="Brunache A."/>
            <person name="Butler J."/>
            <person name="Calixte N."/>
            <person name="Calvo S."/>
            <person name="Camarata J."/>
            <person name="Campo K."/>
            <person name="Chang J."/>
            <person name="Cheshatsang Y."/>
            <person name="Citroen M."/>
            <person name="Collymore A."/>
            <person name="Considine T."/>
            <person name="Cook A."/>
            <person name="Cooke P."/>
            <person name="Corum B."/>
            <person name="Cuomo C."/>
            <person name="David R."/>
            <person name="Dawoe T."/>
            <person name="Degray S."/>
            <person name="Dodge S."/>
            <person name="Dooley K."/>
            <person name="Dorje P."/>
            <person name="Dorjee K."/>
            <person name="Dorris L."/>
            <person name="Duffey N."/>
            <person name="Dupes A."/>
            <person name="Elkins T."/>
            <person name="Engels R."/>
            <person name="Erickson J."/>
            <person name="Farina A."/>
            <person name="Faro S."/>
            <person name="Ferreira P."/>
            <person name="Fischer H."/>
            <person name="Fitzgerald M."/>
            <person name="Foley K."/>
            <person name="Gage D."/>
            <person name="Galagan J."/>
            <person name="Gearin G."/>
            <person name="Gnerre S."/>
            <person name="Gnirke A."/>
            <person name="Goyette A."/>
            <person name="Graham J."/>
            <person name="Grandbois E."/>
            <person name="Gyaltsen K."/>
            <person name="Hafez N."/>
            <person name="Hagopian D."/>
            <person name="Hagos B."/>
            <person name="Hall J."/>
            <person name="Hatcher B."/>
            <person name="Heller A."/>
            <person name="Higgins H."/>
            <person name="Honan T."/>
            <person name="Horn A."/>
            <person name="Houde N."/>
            <person name="Hughes L."/>
            <person name="Hulme W."/>
            <person name="Husby E."/>
            <person name="Iliev I."/>
            <person name="Jaffe D."/>
            <person name="Jones C."/>
            <person name="Kamal M."/>
            <person name="Kamat A."/>
            <person name="Kamvysselis M."/>
            <person name="Karlsson E."/>
            <person name="Kells C."/>
            <person name="Kieu A."/>
            <person name="Kisner P."/>
            <person name="Kodira C."/>
            <person name="Kulbokas E."/>
            <person name="Labutti K."/>
            <person name="Lama D."/>
            <person name="Landers T."/>
            <person name="Leger J."/>
            <person name="Levine S."/>
            <person name="Lewis D."/>
            <person name="Lewis T."/>
            <person name="Lindblad-toh K."/>
            <person name="Liu X."/>
            <person name="Lokyitsang T."/>
            <person name="Lokyitsang Y."/>
            <person name="Lucien O."/>
            <person name="Lui A."/>
            <person name="Ma L.J."/>
            <person name="Mabbitt R."/>
            <person name="Macdonald J."/>
            <person name="Maclean C."/>
            <person name="Major J."/>
            <person name="Manning J."/>
            <person name="Marabella R."/>
            <person name="Maru K."/>
            <person name="Matthews C."/>
            <person name="Mauceli E."/>
            <person name="Mccarthy M."/>
            <person name="Mcdonough S."/>
            <person name="Mcghee T."/>
            <person name="Meldrim J."/>
            <person name="Meneus L."/>
            <person name="Mesirov J."/>
            <person name="Mihalev A."/>
            <person name="Mihova T."/>
            <person name="Mikkelsen T."/>
            <person name="Mlenga V."/>
            <person name="Moru K."/>
            <person name="Mozes J."/>
            <person name="Mulrain L."/>
            <person name="Munson G."/>
            <person name="Naylor J."/>
            <person name="Newes C."/>
            <person name="Nguyen C."/>
            <person name="Nguyen N."/>
            <person name="Nguyen T."/>
            <person name="Nicol R."/>
            <person name="Nielsen C."/>
            <person name="Nizzari M."/>
            <person name="Norbu C."/>
            <person name="Norbu N."/>
            <person name="O'donnell P."/>
            <person name="Okoawo O."/>
            <person name="O'leary S."/>
            <person name="Omotosho B."/>
            <person name="O'neill K."/>
            <person name="Osman S."/>
            <person name="Parker S."/>
            <person name="Perrin D."/>
            <person name="Phunkhang P."/>
            <person name="Piqani B."/>
            <person name="Purcell S."/>
            <person name="Rachupka T."/>
            <person name="Ramasamy U."/>
            <person name="Rameau R."/>
            <person name="Ray V."/>
            <person name="Raymond C."/>
            <person name="Retta R."/>
            <person name="Richardson S."/>
            <person name="Rise C."/>
            <person name="Rodriguez J."/>
            <person name="Rogers J."/>
            <person name="Rogov P."/>
            <person name="Rutman M."/>
            <person name="Schupbach R."/>
            <person name="Seaman C."/>
            <person name="Settipalli S."/>
            <person name="Sharpe T."/>
            <person name="Sheridan J."/>
            <person name="Sherpa N."/>
            <person name="Shi J."/>
            <person name="Smirnov S."/>
            <person name="Smith C."/>
            <person name="Sougnez C."/>
            <person name="Spencer B."/>
            <person name="Stalker J."/>
            <person name="Stange-thomann N."/>
            <person name="Stavropoulos S."/>
            <person name="Stetson K."/>
            <person name="Stone C."/>
            <person name="Stone S."/>
            <person name="Stubbs M."/>
            <person name="Talamas J."/>
            <person name="Tchuinga P."/>
            <person name="Tenzing P."/>
            <person name="Tesfaye S."/>
            <person name="Theodore J."/>
            <person name="Thoulutsang Y."/>
            <person name="Topham K."/>
            <person name="Towey S."/>
            <person name="Tsamla T."/>
            <person name="Tsomo N."/>
            <person name="Vallee D."/>
            <person name="Vassiliev H."/>
            <person name="Venkataraman V."/>
            <person name="Vinson J."/>
            <person name="Vo A."/>
            <person name="Wade C."/>
            <person name="Wang S."/>
            <person name="Wangchuk T."/>
            <person name="Wangdi T."/>
            <person name="Whittaker C."/>
            <person name="Wilkinson J."/>
            <person name="Wu Y."/>
            <person name="Wyman D."/>
            <person name="Yadav S."/>
            <person name="Yang S."/>
            <person name="Yang X."/>
            <person name="Yeager S."/>
            <person name="Yee E."/>
            <person name="Young G."/>
            <person name="Zainoun J."/>
            <person name="Zembeck L."/>
            <person name="Zimmer A."/>
            <person name="Zody M."/>
            <person name="Lander E."/>
        </authorList>
    </citation>
    <scope>NUCLEOTIDE SEQUENCE [LARGE SCALE GENOMIC DNA]</scope>
</reference>
<dbReference type="InterPro" id="IPR006634">
    <property type="entry name" value="TLC-dom"/>
</dbReference>
<name>H2ZDH3_CIOSA</name>
<dbReference type="PROSITE" id="PS50922">
    <property type="entry name" value="TLC"/>
    <property type="match status" value="1"/>
</dbReference>
<dbReference type="InterPro" id="IPR050846">
    <property type="entry name" value="TLCD"/>
</dbReference>
<keyword evidence="9" id="KW-1185">Reference proteome</keyword>
<feature type="transmembrane region" description="Helical" evidence="6">
    <location>
        <begin position="12"/>
        <end position="32"/>
    </location>
</feature>
<organism evidence="8 9">
    <name type="scientific">Ciona savignyi</name>
    <name type="common">Pacific transparent sea squirt</name>
    <dbReference type="NCBI Taxonomy" id="51511"/>
    <lineage>
        <taxon>Eukaryota</taxon>
        <taxon>Metazoa</taxon>
        <taxon>Chordata</taxon>
        <taxon>Tunicata</taxon>
        <taxon>Ascidiacea</taxon>
        <taxon>Phlebobranchia</taxon>
        <taxon>Cionidae</taxon>
        <taxon>Ciona</taxon>
    </lineage>
</organism>
<dbReference type="AlphaFoldDB" id="H2ZDH3"/>
<keyword evidence="4 5" id="KW-0472">Membrane</keyword>
<dbReference type="PANTHER" id="PTHR13439:SF4">
    <property type="entry name" value="TLC DOMAIN-CONTAINING PROTEIN"/>
    <property type="match status" value="1"/>
</dbReference>
<dbReference type="GO" id="GO:0071709">
    <property type="term" value="P:membrane assembly"/>
    <property type="evidence" value="ECO:0007669"/>
    <property type="project" value="TreeGrafter"/>
</dbReference>
<accession>H2ZDH3</accession>
<feature type="transmembrane region" description="Helical" evidence="6">
    <location>
        <begin position="87"/>
        <end position="106"/>
    </location>
</feature>
<sequence length="122" mass="14143">MEMTYTVQSNYIFDVFIVLATTLLFMLLNFALSSYGPVSSHVASTGKHLRWFNIMTSWVNSFVIGIGAVYCFYLFPDMSEFTFTKHHAVAHFITCVCLGYLIYDTIECFRKPKIDRAMLFHH</sequence>
<keyword evidence="2 5" id="KW-0812">Transmembrane</keyword>
<dbReference type="Ensembl" id="ENSCSAVT00000015818.1">
    <property type="protein sequence ID" value="ENSCSAVP00000015639.1"/>
    <property type="gene ID" value="ENSCSAVG00000009190.1"/>
</dbReference>
<dbReference type="InParanoid" id="H2ZDH3"/>
<proteinExistence type="predicted"/>
<dbReference type="GO" id="GO:0097035">
    <property type="term" value="P:regulation of membrane lipid distribution"/>
    <property type="evidence" value="ECO:0007669"/>
    <property type="project" value="TreeGrafter"/>
</dbReference>
<comment type="subcellular location">
    <subcellularLocation>
        <location evidence="1">Membrane</location>
        <topology evidence="1">Multi-pass membrane protein</topology>
    </subcellularLocation>
</comment>
<keyword evidence="3 6" id="KW-1133">Transmembrane helix</keyword>
<reference evidence="8" key="2">
    <citation type="submission" date="2025-08" db="UniProtKB">
        <authorList>
            <consortium name="Ensembl"/>
        </authorList>
    </citation>
    <scope>IDENTIFICATION</scope>
</reference>
<dbReference type="Proteomes" id="UP000007875">
    <property type="component" value="Unassembled WGS sequence"/>
</dbReference>
<evidence type="ECO:0000259" key="7">
    <source>
        <dbReference type="PROSITE" id="PS50922"/>
    </source>
</evidence>
<evidence type="ECO:0000256" key="4">
    <source>
        <dbReference type="ARBA" id="ARBA00023136"/>
    </source>
</evidence>
<dbReference type="GeneTree" id="ENSGT00940000173856"/>
<evidence type="ECO:0000256" key="2">
    <source>
        <dbReference type="ARBA" id="ARBA00022692"/>
    </source>
</evidence>
<evidence type="ECO:0000256" key="6">
    <source>
        <dbReference type="SAM" id="Phobius"/>
    </source>
</evidence>
<dbReference type="PANTHER" id="PTHR13439">
    <property type="entry name" value="CT120 PROTEIN"/>
    <property type="match status" value="1"/>
</dbReference>
<evidence type="ECO:0000313" key="8">
    <source>
        <dbReference type="Ensembl" id="ENSCSAVP00000015639.1"/>
    </source>
</evidence>